<dbReference type="Proteomes" id="UP000318667">
    <property type="component" value="Unassembled WGS sequence"/>
</dbReference>
<dbReference type="EMBL" id="VLKI01000020">
    <property type="protein sequence ID" value="TWH80204.1"/>
    <property type="molecule type" value="Genomic_DNA"/>
</dbReference>
<keyword evidence="4 6" id="KW-1133">Transmembrane helix</keyword>
<keyword evidence="8" id="KW-1185">Reference proteome</keyword>
<dbReference type="AlphaFoldDB" id="A0A562JBF3"/>
<feature type="transmembrane region" description="Helical" evidence="6">
    <location>
        <begin position="31"/>
        <end position="55"/>
    </location>
</feature>
<feature type="transmembrane region" description="Helical" evidence="6">
    <location>
        <begin position="219"/>
        <end position="236"/>
    </location>
</feature>
<feature type="transmembrane region" description="Helical" evidence="6">
    <location>
        <begin position="160"/>
        <end position="178"/>
    </location>
</feature>
<dbReference type="InterPro" id="IPR002549">
    <property type="entry name" value="AI-2E-like"/>
</dbReference>
<evidence type="ECO:0000256" key="4">
    <source>
        <dbReference type="ARBA" id="ARBA00022989"/>
    </source>
</evidence>
<name>A0A562JBF3_9BACI</name>
<reference evidence="7 8" key="1">
    <citation type="journal article" date="2015" name="Stand. Genomic Sci.">
        <title>Genomic Encyclopedia of Bacterial and Archaeal Type Strains, Phase III: the genomes of soil and plant-associated and newly described type strains.</title>
        <authorList>
            <person name="Whitman W.B."/>
            <person name="Woyke T."/>
            <person name="Klenk H.P."/>
            <person name="Zhou Y."/>
            <person name="Lilburn T.G."/>
            <person name="Beck B.J."/>
            <person name="De Vos P."/>
            <person name="Vandamme P."/>
            <person name="Eisen J.A."/>
            <person name="Garrity G."/>
            <person name="Hugenholtz P."/>
            <person name="Kyrpides N.C."/>
        </authorList>
    </citation>
    <scope>NUCLEOTIDE SEQUENCE [LARGE SCALE GENOMIC DNA]</scope>
    <source>
        <strain evidence="7 8">CGMCC 1.10115</strain>
    </source>
</reference>
<feature type="transmembrane region" description="Helical" evidence="6">
    <location>
        <begin position="311"/>
        <end position="338"/>
    </location>
</feature>
<evidence type="ECO:0000313" key="8">
    <source>
        <dbReference type="Proteomes" id="UP000318667"/>
    </source>
</evidence>
<evidence type="ECO:0000256" key="5">
    <source>
        <dbReference type="ARBA" id="ARBA00023136"/>
    </source>
</evidence>
<comment type="subcellular location">
    <subcellularLocation>
        <location evidence="1">Membrane</location>
        <topology evidence="1">Multi-pass membrane protein</topology>
    </subcellularLocation>
</comment>
<dbReference type="Pfam" id="PF01594">
    <property type="entry name" value="AI-2E_transport"/>
    <property type="match status" value="1"/>
</dbReference>
<comment type="similarity">
    <text evidence="2">Belongs to the autoinducer-2 exporter (AI-2E) (TC 2.A.86) family.</text>
</comment>
<dbReference type="GO" id="GO:0055085">
    <property type="term" value="P:transmembrane transport"/>
    <property type="evidence" value="ECO:0007669"/>
    <property type="project" value="TreeGrafter"/>
</dbReference>
<sequence length="360" mass="40146">MDIRLKWFYRLGFLLLLLIVIFVFLKLQALWMPVLNILLSVIIPFIIAAFITYLLHPVVEKLHETGLHRGIAVFIIYFLFFGGAGFSLYKGIPAFIHQLRDLAENAPQFANQYRGWIDVIQEKTSTWPDGIQSRIDDGIFAVEGALDKLLSRVINSLLNILNYAVIIAVIPFISFYLLKDFTIMKKAAWYLTPRRWRKEGVLFLRDIDKSLGSYIRGQLLVCAAIGTISSLLFWVFGMRYPLLLGLIIGVTNIIPYFGPIIGAIPAVIIASTLSVKMIVITVGIIIVLQFLEGNILSPLIVGKSLHMHPLLIMLALLAGGEAGGILGLIIAVPILAVLKVSLIHARKHFSKRSEPNMTGS</sequence>
<evidence type="ECO:0000313" key="7">
    <source>
        <dbReference type="EMBL" id="TWH80204.1"/>
    </source>
</evidence>
<protein>
    <submittedName>
        <fullName evidence="7">Putative PurR-regulated permease PerM</fullName>
    </submittedName>
</protein>
<accession>A0A562JBF3</accession>
<gene>
    <name evidence="7" type="ORF">IQ19_04667</name>
</gene>
<keyword evidence="5 6" id="KW-0472">Membrane</keyword>
<dbReference type="OrthoDB" id="9793390at2"/>
<keyword evidence="3 6" id="KW-0812">Transmembrane</keyword>
<evidence type="ECO:0000256" key="6">
    <source>
        <dbReference type="SAM" id="Phobius"/>
    </source>
</evidence>
<feature type="transmembrane region" description="Helical" evidence="6">
    <location>
        <begin position="273"/>
        <end position="291"/>
    </location>
</feature>
<feature type="transmembrane region" description="Helical" evidence="6">
    <location>
        <begin position="7"/>
        <end position="25"/>
    </location>
</feature>
<comment type="caution">
    <text evidence="7">The sequence shown here is derived from an EMBL/GenBank/DDBJ whole genome shotgun (WGS) entry which is preliminary data.</text>
</comment>
<dbReference type="PANTHER" id="PTHR21716">
    <property type="entry name" value="TRANSMEMBRANE PROTEIN"/>
    <property type="match status" value="1"/>
</dbReference>
<organism evidence="7 8">
    <name type="scientific">Cytobacillus oceanisediminis</name>
    <dbReference type="NCBI Taxonomy" id="665099"/>
    <lineage>
        <taxon>Bacteria</taxon>
        <taxon>Bacillati</taxon>
        <taxon>Bacillota</taxon>
        <taxon>Bacilli</taxon>
        <taxon>Bacillales</taxon>
        <taxon>Bacillaceae</taxon>
        <taxon>Cytobacillus</taxon>
    </lineage>
</organism>
<proteinExistence type="inferred from homology"/>
<dbReference type="PANTHER" id="PTHR21716:SF15">
    <property type="entry name" value="TRANSPORT PROTEIN YRRI-RELATED"/>
    <property type="match status" value="1"/>
</dbReference>
<dbReference type="GeneID" id="65405753"/>
<evidence type="ECO:0000256" key="3">
    <source>
        <dbReference type="ARBA" id="ARBA00022692"/>
    </source>
</evidence>
<dbReference type="RefSeq" id="WP_144545351.1">
    <property type="nucleotide sequence ID" value="NZ_CBCSDC010000023.1"/>
</dbReference>
<evidence type="ECO:0000256" key="2">
    <source>
        <dbReference type="ARBA" id="ARBA00009773"/>
    </source>
</evidence>
<dbReference type="GO" id="GO:0016020">
    <property type="term" value="C:membrane"/>
    <property type="evidence" value="ECO:0007669"/>
    <property type="project" value="UniProtKB-SubCell"/>
</dbReference>
<evidence type="ECO:0000256" key="1">
    <source>
        <dbReference type="ARBA" id="ARBA00004141"/>
    </source>
</evidence>
<feature type="transmembrane region" description="Helical" evidence="6">
    <location>
        <begin position="67"/>
        <end position="89"/>
    </location>
</feature>